<sequence length="117" mass="12627">MAVHGTRASAKPRADDESLSNSTPSDWSAQQSMGTVGHWAAQSSFSKLPGSFVPGTIPGCGLIAHCWKLAVATQLCLLQQHEQPQQKQQQQQQQQQQRTPIDTSSAPAVHGDIIILE</sequence>
<gene>
    <name evidence="2" type="ORF">COCMIDRAFT_4553</name>
</gene>
<feature type="region of interest" description="Disordered" evidence="1">
    <location>
        <begin position="1"/>
        <end position="34"/>
    </location>
</feature>
<dbReference type="GeneID" id="19124284"/>
<evidence type="ECO:0000313" key="3">
    <source>
        <dbReference type="Proteomes" id="UP000054032"/>
    </source>
</evidence>
<dbReference type="KEGG" id="bor:COCMIDRAFT_4553"/>
<evidence type="ECO:0000256" key="1">
    <source>
        <dbReference type="SAM" id="MobiDB-lite"/>
    </source>
</evidence>
<organism evidence="2 3">
    <name type="scientific">Bipolaris oryzae ATCC 44560</name>
    <dbReference type="NCBI Taxonomy" id="930090"/>
    <lineage>
        <taxon>Eukaryota</taxon>
        <taxon>Fungi</taxon>
        <taxon>Dikarya</taxon>
        <taxon>Ascomycota</taxon>
        <taxon>Pezizomycotina</taxon>
        <taxon>Dothideomycetes</taxon>
        <taxon>Pleosporomycetidae</taxon>
        <taxon>Pleosporales</taxon>
        <taxon>Pleosporineae</taxon>
        <taxon>Pleosporaceae</taxon>
        <taxon>Bipolaris</taxon>
    </lineage>
</organism>
<dbReference type="EMBL" id="KI963967">
    <property type="protein sequence ID" value="EUC46389.1"/>
    <property type="molecule type" value="Genomic_DNA"/>
</dbReference>
<protein>
    <submittedName>
        <fullName evidence="2">Uncharacterized protein</fullName>
    </submittedName>
</protein>
<feature type="compositionally biased region" description="Low complexity" evidence="1">
    <location>
        <begin position="81"/>
        <end position="97"/>
    </location>
</feature>
<dbReference type="HOGENOM" id="CLU_2084438_0_0_1"/>
<keyword evidence="3" id="KW-1185">Reference proteome</keyword>
<dbReference type="RefSeq" id="XP_007687084.1">
    <property type="nucleotide sequence ID" value="XM_007688894.1"/>
</dbReference>
<accession>W6ZFU5</accession>
<proteinExistence type="predicted"/>
<reference evidence="2 3" key="1">
    <citation type="journal article" date="2013" name="PLoS Genet.">
        <title>Comparative genome structure, secondary metabolite, and effector coding capacity across Cochliobolus pathogens.</title>
        <authorList>
            <person name="Condon B.J."/>
            <person name="Leng Y."/>
            <person name="Wu D."/>
            <person name="Bushley K.E."/>
            <person name="Ohm R.A."/>
            <person name="Otillar R."/>
            <person name="Martin J."/>
            <person name="Schackwitz W."/>
            <person name="Grimwood J."/>
            <person name="MohdZainudin N."/>
            <person name="Xue C."/>
            <person name="Wang R."/>
            <person name="Manning V.A."/>
            <person name="Dhillon B."/>
            <person name="Tu Z.J."/>
            <person name="Steffenson B.J."/>
            <person name="Salamov A."/>
            <person name="Sun H."/>
            <person name="Lowry S."/>
            <person name="LaButti K."/>
            <person name="Han J."/>
            <person name="Copeland A."/>
            <person name="Lindquist E."/>
            <person name="Barry K."/>
            <person name="Schmutz J."/>
            <person name="Baker S.E."/>
            <person name="Ciuffetti L.M."/>
            <person name="Grigoriev I.V."/>
            <person name="Zhong S."/>
            <person name="Turgeon B.G."/>
        </authorList>
    </citation>
    <scope>NUCLEOTIDE SEQUENCE [LARGE SCALE GENOMIC DNA]</scope>
    <source>
        <strain evidence="2 3">ATCC 44560</strain>
    </source>
</reference>
<dbReference type="Proteomes" id="UP000054032">
    <property type="component" value="Unassembled WGS sequence"/>
</dbReference>
<evidence type="ECO:0000313" key="2">
    <source>
        <dbReference type="EMBL" id="EUC46389.1"/>
    </source>
</evidence>
<name>W6ZFU5_COCMI</name>
<feature type="compositionally biased region" description="Polar residues" evidence="1">
    <location>
        <begin position="19"/>
        <end position="34"/>
    </location>
</feature>
<feature type="region of interest" description="Disordered" evidence="1">
    <location>
        <begin position="81"/>
        <end position="112"/>
    </location>
</feature>
<dbReference type="AlphaFoldDB" id="W6ZFU5"/>